<evidence type="ECO:0000313" key="6">
    <source>
        <dbReference type="EMBL" id="OMJ76298.1"/>
    </source>
</evidence>
<evidence type="ECO:0000256" key="2">
    <source>
        <dbReference type="ARBA" id="ARBA00022771"/>
    </source>
</evidence>
<dbReference type="Proteomes" id="UP000187209">
    <property type="component" value="Unassembled WGS sequence"/>
</dbReference>
<keyword evidence="1" id="KW-0479">Metal-binding</keyword>
<gene>
    <name evidence="6" type="ORF">SteCoe_24355</name>
</gene>
<dbReference type="InterPro" id="IPR013083">
    <property type="entry name" value="Znf_RING/FYVE/PHD"/>
</dbReference>
<dbReference type="GO" id="GO:0008270">
    <property type="term" value="F:zinc ion binding"/>
    <property type="evidence" value="ECO:0007669"/>
    <property type="project" value="UniProtKB-KW"/>
</dbReference>
<dbReference type="InterPro" id="IPR017907">
    <property type="entry name" value="Znf_RING_CS"/>
</dbReference>
<protein>
    <recommendedName>
        <fullName evidence="5">RING-type domain-containing protein</fullName>
    </recommendedName>
</protein>
<dbReference type="SMART" id="SM00184">
    <property type="entry name" value="RING"/>
    <property type="match status" value="2"/>
</dbReference>
<organism evidence="6 7">
    <name type="scientific">Stentor coeruleus</name>
    <dbReference type="NCBI Taxonomy" id="5963"/>
    <lineage>
        <taxon>Eukaryota</taxon>
        <taxon>Sar</taxon>
        <taxon>Alveolata</taxon>
        <taxon>Ciliophora</taxon>
        <taxon>Postciliodesmatophora</taxon>
        <taxon>Heterotrichea</taxon>
        <taxon>Heterotrichida</taxon>
        <taxon>Stentoridae</taxon>
        <taxon>Stentor</taxon>
    </lineage>
</organism>
<dbReference type="AlphaFoldDB" id="A0A1R2BHR3"/>
<dbReference type="Pfam" id="PF13639">
    <property type="entry name" value="zf-RING_2"/>
    <property type="match status" value="1"/>
</dbReference>
<feature type="domain" description="RING-type" evidence="5">
    <location>
        <begin position="7"/>
        <end position="49"/>
    </location>
</feature>
<keyword evidence="7" id="KW-1185">Reference proteome</keyword>
<evidence type="ECO:0000256" key="4">
    <source>
        <dbReference type="PROSITE-ProRule" id="PRU00175"/>
    </source>
</evidence>
<keyword evidence="2 4" id="KW-0863">Zinc-finger</keyword>
<keyword evidence="3" id="KW-0862">Zinc</keyword>
<comment type="caution">
    <text evidence="6">The sequence shown here is derived from an EMBL/GenBank/DDBJ whole genome shotgun (WGS) entry which is preliminary data.</text>
</comment>
<proteinExistence type="predicted"/>
<sequence>MDQSLECPVCLNRLTSSLKPKILNCGHSLCTDCLLSISKKNPSLCPLCNTQIINPEALPYNFFILERITHLEIKCNTHRDTVADYLNRQSLDGKCSLCISQADHHNYIDLIDFDLADFLVQKAIDIEIENPAKIPTELRQKIRKLHNESNEVKIQRLKEVLKCLQVIKCQTHGKNGTHVNMTNGAIQCDQCKKTSNSISLESQNLSGQLNDRILDIASKVNSFNIPFHIREQLQVIISKNSEEKISILVKLLDIKNTNPGKVSISTCNSCSQEFSYPNNMPYRLPCEGIHVICEICANNSDKCPIDGRKFIKERLGKFEVKLPYCCNCEEICDNAKLPILSSCGLVHCKNCSKTKCICGCEHSVNTENIHSISKFYSQLYECLVIKCINDASPATHFFPSEMKGYCHRCAQGKRLEKIEEIDLEGILISECYRKSREIGNKLTPLLAKQLAELNSFTNLKKLEFFHILSNLNSPIAAPGAQKAIGLLIPEPQIKSFYIQRFNSVLPNPSIRSSIKPWFIDLKKDQIEVFCFQSFKTIYLTGVSISCPINNTEGVLDYLHVIKGDSFAGNLEAQCLSNIKLQGIVMDIMFKEPVLIEELQRFLIVFKIIADFVYKGNPLDKAELKGQDGTEFEVFEANAKGFFTNGQGNISGPLIRLFYRR</sequence>
<evidence type="ECO:0000259" key="5">
    <source>
        <dbReference type="PROSITE" id="PS50089"/>
    </source>
</evidence>
<name>A0A1R2BHR3_9CILI</name>
<dbReference type="InterPro" id="IPR001841">
    <property type="entry name" value="Znf_RING"/>
</dbReference>
<reference evidence="6 7" key="1">
    <citation type="submission" date="2016-11" db="EMBL/GenBank/DDBJ databases">
        <title>The macronuclear genome of Stentor coeruleus: a giant cell with tiny introns.</title>
        <authorList>
            <person name="Slabodnick M."/>
            <person name="Ruby J.G."/>
            <person name="Reiff S.B."/>
            <person name="Swart E.C."/>
            <person name="Gosai S."/>
            <person name="Prabakaran S."/>
            <person name="Witkowska E."/>
            <person name="Larue G.E."/>
            <person name="Fisher S."/>
            <person name="Freeman R.M."/>
            <person name="Gunawardena J."/>
            <person name="Chu W."/>
            <person name="Stover N.A."/>
            <person name="Gregory B.D."/>
            <person name="Nowacki M."/>
            <person name="Derisi J."/>
            <person name="Roy S.W."/>
            <person name="Marshall W.F."/>
            <person name="Sood P."/>
        </authorList>
    </citation>
    <scope>NUCLEOTIDE SEQUENCE [LARGE SCALE GENOMIC DNA]</scope>
    <source>
        <strain evidence="6">WM001</strain>
    </source>
</reference>
<dbReference type="OrthoDB" id="342730at2759"/>
<evidence type="ECO:0000313" key="7">
    <source>
        <dbReference type="Proteomes" id="UP000187209"/>
    </source>
</evidence>
<accession>A0A1R2BHR3</accession>
<dbReference type="PROSITE" id="PS50089">
    <property type="entry name" value="ZF_RING_2"/>
    <property type="match status" value="1"/>
</dbReference>
<dbReference type="Gene3D" id="3.30.40.10">
    <property type="entry name" value="Zinc/RING finger domain, C3HC4 (zinc finger)"/>
    <property type="match status" value="1"/>
</dbReference>
<dbReference type="SUPFAM" id="SSF57850">
    <property type="entry name" value="RING/U-box"/>
    <property type="match status" value="1"/>
</dbReference>
<evidence type="ECO:0000256" key="3">
    <source>
        <dbReference type="ARBA" id="ARBA00022833"/>
    </source>
</evidence>
<dbReference type="EMBL" id="MPUH01000639">
    <property type="protein sequence ID" value="OMJ76298.1"/>
    <property type="molecule type" value="Genomic_DNA"/>
</dbReference>
<dbReference type="PROSITE" id="PS00518">
    <property type="entry name" value="ZF_RING_1"/>
    <property type="match status" value="1"/>
</dbReference>
<evidence type="ECO:0000256" key="1">
    <source>
        <dbReference type="ARBA" id="ARBA00022723"/>
    </source>
</evidence>